<accession>A0ABU1W7V5</accession>
<feature type="transmembrane region" description="Helical" evidence="1">
    <location>
        <begin position="111"/>
        <end position="130"/>
    </location>
</feature>
<keyword evidence="3" id="KW-1185">Reference proteome</keyword>
<evidence type="ECO:0000313" key="2">
    <source>
        <dbReference type="EMBL" id="MDR7133670.1"/>
    </source>
</evidence>
<keyword evidence="1" id="KW-0812">Transmembrane</keyword>
<keyword evidence="1" id="KW-0472">Membrane</keyword>
<comment type="caution">
    <text evidence="2">The sequence shown here is derived from an EMBL/GenBank/DDBJ whole genome shotgun (WGS) entry which is preliminary data.</text>
</comment>
<dbReference type="EMBL" id="JAVDVY010000001">
    <property type="protein sequence ID" value="MDR7133670.1"/>
    <property type="molecule type" value="Genomic_DNA"/>
</dbReference>
<evidence type="ECO:0000256" key="1">
    <source>
        <dbReference type="SAM" id="Phobius"/>
    </source>
</evidence>
<protein>
    <submittedName>
        <fullName evidence="2">Glucan phosphoethanolaminetransferase (Alkaline phosphatase superfamily)</fullName>
    </submittedName>
</protein>
<feature type="transmembrane region" description="Helical" evidence="1">
    <location>
        <begin position="45"/>
        <end position="68"/>
    </location>
</feature>
<gene>
    <name evidence="2" type="ORF">J2X06_000854</name>
</gene>
<dbReference type="Proteomes" id="UP001251524">
    <property type="component" value="Unassembled WGS sequence"/>
</dbReference>
<dbReference type="RefSeq" id="WP_310058721.1">
    <property type="nucleotide sequence ID" value="NZ_JAVDVY010000001.1"/>
</dbReference>
<reference evidence="2 3" key="1">
    <citation type="submission" date="2023-07" db="EMBL/GenBank/DDBJ databases">
        <title>Sorghum-associated microbial communities from plants grown in Nebraska, USA.</title>
        <authorList>
            <person name="Schachtman D."/>
        </authorList>
    </citation>
    <scope>NUCLEOTIDE SEQUENCE [LARGE SCALE GENOMIC DNA]</scope>
    <source>
        <strain evidence="2 3">BE198</strain>
    </source>
</reference>
<sequence>MKRLIRVPLYIAAIAAIDAATWFTLTGNLRAGVYPTTADTIAIPLAEAATSTIIAGSLVLATLLLSVPEWSFRKAALSRSWAIALGCIFFLCYLAALVFFLLWGWDWFTPHHYPIAATCGLAAALVAFFGGTDLDRLLPNNSFKP</sequence>
<name>A0ABU1W7V5_9GAMM</name>
<feature type="transmembrane region" description="Helical" evidence="1">
    <location>
        <begin position="80"/>
        <end position="105"/>
    </location>
</feature>
<organism evidence="2 3">
    <name type="scientific">Lysobacter niastensis</name>
    <dbReference type="NCBI Taxonomy" id="380629"/>
    <lineage>
        <taxon>Bacteria</taxon>
        <taxon>Pseudomonadati</taxon>
        <taxon>Pseudomonadota</taxon>
        <taxon>Gammaproteobacteria</taxon>
        <taxon>Lysobacterales</taxon>
        <taxon>Lysobacteraceae</taxon>
        <taxon>Lysobacter</taxon>
    </lineage>
</organism>
<keyword evidence="1" id="KW-1133">Transmembrane helix</keyword>
<evidence type="ECO:0000313" key="3">
    <source>
        <dbReference type="Proteomes" id="UP001251524"/>
    </source>
</evidence>
<feature type="transmembrane region" description="Helical" evidence="1">
    <location>
        <begin position="7"/>
        <end position="25"/>
    </location>
</feature>
<proteinExistence type="predicted"/>